<evidence type="ECO:0000256" key="4">
    <source>
        <dbReference type="ARBA" id="ARBA00022786"/>
    </source>
</evidence>
<dbReference type="GO" id="GO:0016567">
    <property type="term" value="P:protein ubiquitination"/>
    <property type="evidence" value="ECO:0007669"/>
    <property type="project" value="TreeGrafter"/>
</dbReference>
<dbReference type="PANTHER" id="PTHR12558:SF9">
    <property type="entry name" value="CELL DIVISION CYCLE PROTEIN 16 HOMOLOG"/>
    <property type="match status" value="1"/>
</dbReference>
<dbReference type="AlphaFoldDB" id="A0A5P1EHH2"/>
<keyword evidence="2" id="KW-0677">Repeat</keyword>
<evidence type="ECO:0000256" key="7">
    <source>
        <dbReference type="PROSITE-ProRule" id="PRU00339"/>
    </source>
</evidence>
<dbReference type="GO" id="GO:0051301">
    <property type="term" value="P:cell division"/>
    <property type="evidence" value="ECO:0007669"/>
    <property type="project" value="UniProtKB-KW"/>
</dbReference>
<dbReference type="Pfam" id="PF13181">
    <property type="entry name" value="TPR_8"/>
    <property type="match status" value="3"/>
</dbReference>
<proteinExistence type="predicted"/>
<evidence type="ECO:0000313" key="8">
    <source>
        <dbReference type="EMBL" id="ONK65342.1"/>
    </source>
</evidence>
<keyword evidence="6" id="KW-0131">Cell cycle</keyword>
<dbReference type="GO" id="GO:0005680">
    <property type="term" value="C:anaphase-promoting complex"/>
    <property type="evidence" value="ECO:0007669"/>
    <property type="project" value="TreeGrafter"/>
</dbReference>
<dbReference type="InterPro" id="IPR011990">
    <property type="entry name" value="TPR-like_helical_dom_sf"/>
</dbReference>
<feature type="repeat" description="TPR" evidence="7">
    <location>
        <begin position="344"/>
        <end position="377"/>
    </location>
</feature>
<dbReference type="Gene3D" id="1.25.40.10">
    <property type="entry name" value="Tetratricopeptide repeat domain"/>
    <property type="match status" value="1"/>
</dbReference>
<evidence type="ECO:0000256" key="3">
    <source>
        <dbReference type="ARBA" id="ARBA00022776"/>
    </source>
</evidence>
<evidence type="ECO:0000256" key="1">
    <source>
        <dbReference type="ARBA" id="ARBA00022618"/>
    </source>
</evidence>
<dbReference type="SUPFAM" id="SSF48452">
    <property type="entry name" value="TPR-like"/>
    <property type="match status" value="1"/>
</dbReference>
<dbReference type="Pfam" id="PF13424">
    <property type="entry name" value="TPR_12"/>
    <property type="match status" value="1"/>
</dbReference>
<dbReference type="SUPFAM" id="SSF81901">
    <property type="entry name" value="HCP-like"/>
    <property type="match status" value="1"/>
</dbReference>
<sequence>MKEEAVERLRAVVRDSLSKHLYSAAIFFSDKVAAATRRPRRRLHGRPGPVPRRQHRRALHVLNSSQIVLRDLRVRYLAAKCLEELKDWHQCLVMLGDAKVDEHGNVQDQECGRGMYLDKDSEDHEINIMSAICYLRGKAYEALQNRALARLWYKAAIKADPLCYEALECLVDNHMLTCEEELSLLASLQFGKDDGWLSTFYSCLIKKHDKENVVEAKFAELERDTSGIPSSSSSSLALKNNTDLLVCKAEYYHQCGEYQKCFELVSTLLARDPFHLKCTLIYLVAAMELGHSNDLYVMAGNLVKDYPQKALSWFAVGCYYFCIKKYDQARRHFCKATNLDGTFPPAWIGLGNSYASQQESDQAMSSYRTAARLYPGCHLPILYTGMEYMRTHNFKLAEQFFLQAKTICPSDPLVYNELGVVAYHTKDYQKAIQWFERTLAHIASSLSEVWEPTLVNLAHAQRKLKMYHKAISNYEKALALSARSLSTYAGLAYTYHLMDNLDTAIIYYHKALHLKPDDHFCTEMLTLALEEDCRGSGRR</sequence>
<keyword evidence="4" id="KW-0833">Ubl conjugation pathway</keyword>
<keyword evidence="9" id="KW-1185">Reference proteome</keyword>
<dbReference type="Proteomes" id="UP000243459">
    <property type="component" value="Chromosome 7"/>
</dbReference>
<dbReference type="InterPro" id="IPR019734">
    <property type="entry name" value="TPR_rpt"/>
</dbReference>
<dbReference type="Gramene" id="ONK65342">
    <property type="protein sequence ID" value="ONK65342"/>
    <property type="gene ID" value="A4U43_C07F36130"/>
</dbReference>
<accession>A0A5P1EHH2</accession>
<feature type="repeat" description="TPR" evidence="7">
    <location>
        <begin position="412"/>
        <end position="445"/>
    </location>
</feature>
<name>A0A5P1EHH2_ASPOF</name>
<dbReference type="GO" id="GO:0005737">
    <property type="term" value="C:cytoplasm"/>
    <property type="evidence" value="ECO:0007669"/>
    <property type="project" value="TreeGrafter"/>
</dbReference>
<dbReference type="SMART" id="SM00028">
    <property type="entry name" value="TPR"/>
    <property type="match status" value="8"/>
</dbReference>
<organism evidence="8 9">
    <name type="scientific">Asparagus officinalis</name>
    <name type="common">Garden asparagus</name>
    <dbReference type="NCBI Taxonomy" id="4686"/>
    <lineage>
        <taxon>Eukaryota</taxon>
        <taxon>Viridiplantae</taxon>
        <taxon>Streptophyta</taxon>
        <taxon>Embryophyta</taxon>
        <taxon>Tracheophyta</taxon>
        <taxon>Spermatophyta</taxon>
        <taxon>Magnoliopsida</taxon>
        <taxon>Liliopsida</taxon>
        <taxon>Asparagales</taxon>
        <taxon>Asparagaceae</taxon>
        <taxon>Asparagoideae</taxon>
        <taxon>Asparagus</taxon>
    </lineage>
</organism>
<dbReference type="EMBL" id="CM007387">
    <property type="protein sequence ID" value="ONK65342.1"/>
    <property type="molecule type" value="Genomic_DNA"/>
</dbReference>
<gene>
    <name evidence="8" type="ORF">A4U43_C07F36130</name>
</gene>
<feature type="repeat" description="TPR" evidence="7">
    <location>
        <begin position="310"/>
        <end position="343"/>
    </location>
</feature>
<keyword evidence="5 7" id="KW-0802">TPR repeat</keyword>
<dbReference type="GO" id="GO:0031145">
    <property type="term" value="P:anaphase-promoting complex-dependent catabolic process"/>
    <property type="evidence" value="ECO:0007669"/>
    <property type="project" value="TreeGrafter"/>
</dbReference>
<evidence type="ECO:0000256" key="5">
    <source>
        <dbReference type="ARBA" id="ARBA00022803"/>
    </source>
</evidence>
<dbReference type="GO" id="GO:0045842">
    <property type="term" value="P:positive regulation of mitotic metaphase/anaphase transition"/>
    <property type="evidence" value="ECO:0007669"/>
    <property type="project" value="TreeGrafter"/>
</dbReference>
<dbReference type="OMA" id="DPFHNNA"/>
<protein>
    <submittedName>
        <fullName evidence="8">Uncharacterized protein</fullName>
    </submittedName>
</protein>
<dbReference type="Pfam" id="PF12895">
    <property type="entry name" value="ANAPC3"/>
    <property type="match status" value="1"/>
</dbReference>
<dbReference type="PROSITE" id="PS50005">
    <property type="entry name" value="TPR"/>
    <property type="match status" value="5"/>
</dbReference>
<keyword evidence="1" id="KW-0132">Cell division</keyword>
<evidence type="ECO:0000256" key="2">
    <source>
        <dbReference type="ARBA" id="ARBA00022737"/>
    </source>
</evidence>
<reference evidence="9" key="1">
    <citation type="journal article" date="2017" name="Nat. Commun.">
        <title>The asparagus genome sheds light on the origin and evolution of a young Y chromosome.</title>
        <authorList>
            <person name="Harkess A."/>
            <person name="Zhou J."/>
            <person name="Xu C."/>
            <person name="Bowers J.E."/>
            <person name="Van der Hulst R."/>
            <person name="Ayyampalayam S."/>
            <person name="Mercati F."/>
            <person name="Riccardi P."/>
            <person name="McKain M.R."/>
            <person name="Kakrana A."/>
            <person name="Tang H."/>
            <person name="Ray J."/>
            <person name="Groenendijk J."/>
            <person name="Arikit S."/>
            <person name="Mathioni S.M."/>
            <person name="Nakano M."/>
            <person name="Shan H."/>
            <person name="Telgmann-Rauber A."/>
            <person name="Kanno A."/>
            <person name="Yue Z."/>
            <person name="Chen H."/>
            <person name="Li W."/>
            <person name="Chen Y."/>
            <person name="Xu X."/>
            <person name="Zhang Y."/>
            <person name="Luo S."/>
            <person name="Chen H."/>
            <person name="Gao J."/>
            <person name="Mao Z."/>
            <person name="Pires J.C."/>
            <person name="Luo M."/>
            <person name="Kudrna D."/>
            <person name="Wing R.A."/>
            <person name="Meyers B.C."/>
            <person name="Yi K."/>
            <person name="Kong H."/>
            <person name="Lavrijsen P."/>
            <person name="Sunseri F."/>
            <person name="Falavigna A."/>
            <person name="Ye Y."/>
            <person name="Leebens-Mack J.H."/>
            <person name="Chen G."/>
        </authorList>
    </citation>
    <scope>NUCLEOTIDE SEQUENCE [LARGE SCALE GENOMIC DNA]</scope>
    <source>
        <strain evidence="9">cv. DH0086</strain>
    </source>
</reference>
<dbReference type="PANTHER" id="PTHR12558">
    <property type="entry name" value="CELL DIVISION CYCLE 16,23,27"/>
    <property type="match status" value="1"/>
</dbReference>
<feature type="repeat" description="TPR" evidence="7">
    <location>
        <begin position="451"/>
        <end position="484"/>
    </location>
</feature>
<keyword evidence="3" id="KW-0498">Mitosis</keyword>
<evidence type="ECO:0000313" key="9">
    <source>
        <dbReference type="Proteomes" id="UP000243459"/>
    </source>
</evidence>
<feature type="repeat" description="TPR" evidence="7">
    <location>
        <begin position="485"/>
        <end position="518"/>
    </location>
</feature>
<evidence type="ECO:0000256" key="6">
    <source>
        <dbReference type="ARBA" id="ARBA00023306"/>
    </source>
</evidence>